<evidence type="ECO:0000256" key="3">
    <source>
        <dbReference type="ARBA" id="ARBA00022692"/>
    </source>
</evidence>
<evidence type="ECO:0000313" key="7">
    <source>
        <dbReference type="EMBL" id="GAH41894.1"/>
    </source>
</evidence>
<reference evidence="7" key="1">
    <citation type="journal article" date="2014" name="Front. Microbiol.">
        <title>High frequency of phylogenetically diverse reductive dehalogenase-homologous genes in deep subseafloor sedimentary metagenomes.</title>
        <authorList>
            <person name="Kawai M."/>
            <person name="Futagami T."/>
            <person name="Toyoda A."/>
            <person name="Takaki Y."/>
            <person name="Nishi S."/>
            <person name="Hori S."/>
            <person name="Arai W."/>
            <person name="Tsubouchi T."/>
            <person name="Morono Y."/>
            <person name="Uchiyama I."/>
            <person name="Ito T."/>
            <person name="Fujiyama A."/>
            <person name="Inagaki F."/>
            <person name="Takami H."/>
        </authorList>
    </citation>
    <scope>NUCLEOTIDE SEQUENCE</scope>
    <source>
        <strain evidence="7">Expedition CK06-06</strain>
    </source>
</reference>
<keyword evidence="4 6" id="KW-1133">Transmembrane helix</keyword>
<feature type="transmembrane region" description="Helical" evidence="6">
    <location>
        <begin position="104"/>
        <end position="129"/>
    </location>
</feature>
<protein>
    <recommendedName>
        <fullName evidence="8">Phosphate transporter</fullName>
    </recommendedName>
</protein>
<evidence type="ECO:0008006" key="8">
    <source>
        <dbReference type="Google" id="ProtNLM"/>
    </source>
</evidence>
<keyword evidence="2" id="KW-0813">Transport</keyword>
<evidence type="ECO:0000256" key="1">
    <source>
        <dbReference type="ARBA" id="ARBA00004141"/>
    </source>
</evidence>
<keyword evidence="3 6" id="KW-0812">Transmembrane</keyword>
<accession>X1GJU9</accession>
<evidence type="ECO:0000256" key="4">
    <source>
        <dbReference type="ARBA" id="ARBA00022989"/>
    </source>
</evidence>
<feature type="non-terminal residue" evidence="7">
    <location>
        <position position="1"/>
    </location>
</feature>
<sequence length="182" mass="19240">ATTIASSAMSPRVALSISALTNFIGPFLFGVAVATTIGTEVVTEEAVTVPTAMAALLSAIIWNLITWWFGIPSSSSHALIGGFVGAALIGFGISAIQIDGLTKVLLALFLSPILGFIFGYIILTFILWIGRGFSPRINEVFRKGQWLTTITLGLSHGTNDAQKTMGIMTFGLVAFGVLPEFE</sequence>
<evidence type="ECO:0000256" key="2">
    <source>
        <dbReference type="ARBA" id="ARBA00022448"/>
    </source>
</evidence>
<dbReference type="GO" id="GO:0035435">
    <property type="term" value="P:phosphate ion transmembrane transport"/>
    <property type="evidence" value="ECO:0007669"/>
    <property type="project" value="TreeGrafter"/>
</dbReference>
<name>X1GJU9_9ZZZZ</name>
<comment type="caution">
    <text evidence="7">The sequence shown here is derived from an EMBL/GenBank/DDBJ whole genome shotgun (WGS) entry which is preliminary data.</text>
</comment>
<dbReference type="PANTHER" id="PTHR11101:SF80">
    <property type="entry name" value="PHOSPHATE TRANSPORTER"/>
    <property type="match status" value="1"/>
</dbReference>
<organism evidence="7">
    <name type="scientific">marine sediment metagenome</name>
    <dbReference type="NCBI Taxonomy" id="412755"/>
    <lineage>
        <taxon>unclassified sequences</taxon>
        <taxon>metagenomes</taxon>
        <taxon>ecological metagenomes</taxon>
    </lineage>
</organism>
<dbReference type="Pfam" id="PF01384">
    <property type="entry name" value="PHO4"/>
    <property type="match status" value="1"/>
</dbReference>
<dbReference type="PANTHER" id="PTHR11101">
    <property type="entry name" value="PHOSPHATE TRANSPORTER"/>
    <property type="match status" value="1"/>
</dbReference>
<dbReference type="InterPro" id="IPR001204">
    <property type="entry name" value="Phos_transporter"/>
</dbReference>
<keyword evidence="5 6" id="KW-0472">Membrane</keyword>
<evidence type="ECO:0000256" key="6">
    <source>
        <dbReference type="SAM" id="Phobius"/>
    </source>
</evidence>
<feature type="transmembrane region" description="Helical" evidence="6">
    <location>
        <begin position="12"/>
        <end position="37"/>
    </location>
</feature>
<proteinExistence type="predicted"/>
<dbReference type="GO" id="GO:0016020">
    <property type="term" value="C:membrane"/>
    <property type="evidence" value="ECO:0007669"/>
    <property type="project" value="UniProtKB-SubCell"/>
</dbReference>
<comment type="subcellular location">
    <subcellularLocation>
        <location evidence="1">Membrane</location>
        <topology evidence="1">Multi-pass membrane protein</topology>
    </subcellularLocation>
</comment>
<feature type="transmembrane region" description="Helical" evidence="6">
    <location>
        <begin position="78"/>
        <end position="98"/>
    </location>
</feature>
<dbReference type="GO" id="GO:0005315">
    <property type="term" value="F:phosphate transmembrane transporter activity"/>
    <property type="evidence" value="ECO:0007669"/>
    <property type="project" value="InterPro"/>
</dbReference>
<dbReference type="AlphaFoldDB" id="X1GJU9"/>
<feature type="non-terminal residue" evidence="7">
    <location>
        <position position="182"/>
    </location>
</feature>
<evidence type="ECO:0000256" key="5">
    <source>
        <dbReference type="ARBA" id="ARBA00023136"/>
    </source>
</evidence>
<dbReference type="EMBL" id="BARU01013878">
    <property type="protein sequence ID" value="GAH41894.1"/>
    <property type="molecule type" value="Genomic_DNA"/>
</dbReference>
<feature type="transmembrane region" description="Helical" evidence="6">
    <location>
        <begin position="49"/>
        <end position="71"/>
    </location>
</feature>
<gene>
    <name evidence="7" type="ORF">S03H2_24809</name>
</gene>